<dbReference type="Proteomes" id="UP001168877">
    <property type="component" value="Unassembled WGS sequence"/>
</dbReference>
<evidence type="ECO:0000313" key="3">
    <source>
        <dbReference type="Proteomes" id="UP001168877"/>
    </source>
</evidence>
<reference evidence="2" key="2">
    <citation type="submission" date="2023-06" db="EMBL/GenBank/DDBJ databases">
        <authorList>
            <person name="Swenson N.G."/>
            <person name="Wegrzyn J.L."/>
            <person name="Mcevoy S.L."/>
        </authorList>
    </citation>
    <scope>NUCLEOTIDE SEQUENCE</scope>
    <source>
        <strain evidence="2">NS2018</strain>
        <tissue evidence="2">Leaf</tissue>
    </source>
</reference>
<dbReference type="PANTHER" id="PTHR34222">
    <property type="entry name" value="GAG_PRE-INTEGRS DOMAIN-CONTAINING PROTEIN"/>
    <property type="match status" value="1"/>
</dbReference>
<feature type="compositionally biased region" description="Basic residues" evidence="1">
    <location>
        <begin position="1"/>
        <end position="10"/>
    </location>
</feature>
<sequence length="150" mass="16427">MLATNYKHRLSGASSAGNSSSNKQKGKFHCTHCNGNNHTVDRCYHLHGFPSSNKFHKKTEKPDDKKQSFIGNTQSEAPSFTPEQYLKILALLHHGNSQPQANVAGDIRSDLLVLPLPVPDDLIPNITPNTHEVPTVLPLLVLGNFVPNAT</sequence>
<keyword evidence="3" id="KW-1185">Reference proteome</keyword>
<protein>
    <submittedName>
        <fullName evidence="2">Uncharacterized protein</fullName>
    </submittedName>
</protein>
<feature type="region of interest" description="Disordered" evidence="1">
    <location>
        <begin position="51"/>
        <end position="78"/>
    </location>
</feature>
<evidence type="ECO:0000313" key="2">
    <source>
        <dbReference type="EMBL" id="KAK0595865.1"/>
    </source>
</evidence>
<reference evidence="2" key="1">
    <citation type="journal article" date="2022" name="Plant J.">
        <title>Strategies of tolerance reflected in two North American maple genomes.</title>
        <authorList>
            <person name="McEvoy S.L."/>
            <person name="Sezen U.U."/>
            <person name="Trouern-Trend A."/>
            <person name="McMahon S.M."/>
            <person name="Schaberg P.G."/>
            <person name="Yang J."/>
            <person name="Wegrzyn J.L."/>
            <person name="Swenson N.G."/>
        </authorList>
    </citation>
    <scope>NUCLEOTIDE SEQUENCE</scope>
    <source>
        <strain evidence="2">NS2018</strain>
    </source>
</reference>
<proteinExistence type="predicted"/>
<feature type="compositionally biased region" description="Polar residues" evidence="1">
    <location>
        <begin position="69"/>
        <end position="78"/>
    </location>
</feature>
<feature type="region of interest" description="Disordered" evidence="1">
    <location>
        <begin position="1"/>
        <end position="27"/>
    </location>
</feature>
<dbReference type="EMBL" id="JAUESC010000004">
    <property type="protein sequence ID" value="KAK0595865.1"/>
    <property type="molecule type" value="Genomic_DNA"/>
</dbReference>
<accession>A0AA39SRW2</accession>
<organism evidence="2 3">
    <name type="scientific">Acer saccharum</name>
    <name type="common">Sugar maple</name>
    <dbReference type="NCBI Taxonomy" id="4024"/>
    <lineage>
        <taxon>Eukaryota</taxon>
        <taxon>Viridiplantae</taxon>
        <taxon>Streptophyta</taxon>
        <taxon>Embryophyta</taxon>
        <taxon>Tracheophyta</taxon>
        <taxon>Spermatophyta</taxon>
        <taxon>Magnoliopsida</taxon>
        <taxon>eudicotyledons</taxon>
        <taxon>Gunneridae</taxon>
        <taxon>Pentapetalae</taxon>
        <taxon>rosids</taxon>
        <taxon>malvids</taxon>
        <taxon>Sapindales</taxon>
        <taxon>Sapindaceae</taxon>
        <taxon>Hippocastanoideae</taxon>
        <taxon>Acereae</taxon>
        <taxon>Acer</taxon>
    </lineage>
</organism>
<dbReference type="PANTHER" id="PTHR34222:SF99">
    <property type="entry name" value="PROTEIN, PUTATIVE-RELATED"/>
    <property type="match status" value="1"/>
</dbReference>
<evidence type="ECO:0000256" key="1">
    <source>
        <dbReference type="SAM" id="MobiDB-lite"/>
    </source>
</evidence>
<comment type="caution">
    <text evidence="2">The sequence shown here is derived from an EMBL/GenBank/DDBJ whole genome shotgun (WGS) entry which is preliminary data.</text>
</comment>
<name>A0AA39SRW2_ACESA</name>
<dbReference type="AlphaFoldDB" id="A0AA39SRW2"/>
<gene>
    <name evidence="2" type="ORF">LWI29_010702</name>
</gene>
<feature type="compositionally biased region" description="Low complexity" evidence="1">
    <location>
        <begin position="11"/>
        <end position="22"/>
    </location>
</feature>